<reference evidence="7" key="1">
    <citation type="submission" date="2015-10" db="EMBL/GenBank/DDBJ databases">
        <title>Daphnia magna gene sets from two clonal populations assembled and annotated with EvidentialGene.</title>
        <authorList>
            <person name="Gilbert D."/>
            <person name="Podicheti R."/>
            <person name="Orsini L."/>
            <person name="Colbourne J."/>
            <person name="Pfrender M."/>
        </authorList>
    </citation>
    <scope>NUCLEOTIDE SEQUENCE</scope>
</reference>
<dbReference type="OrthoDB" id="276276at2759"/>
<dbReference type="InterPro" id="IPR020084">
    <property type="entry name" value="NUDIX_hydrolase_CS"/>
</dbReference>
<evidence type="ECO:0000256" key="1">
    <source>
        <dbReference type="ARBA" id="ARBA00005582"/>
    </source>
</evidence>
<sequence>MRNLRASGLIIYRIVSSEIEYLLLQTAYGHHHWTPPKGHVDPGESDMETALRETEEEAGLKGNHLQIMEDFKKELRYEVNQKPKTVIYWPAKLVDPNLAVKLSEEHKDFKWVKLEEACQLVEYADLQSVLRDCEAFLKTAHKIAFPSNIGALQATR</sequence>
<dbReference type="GO" id="GO:0000166">
    <property type="term" value="F:nucleotide binding"/>
    <property type="evidence" value="ECO:0007669"/>
    <property type="project" value="UniProtKB-KW"/>
</dbReference>
<gene>
    <name evidence="8" type="ORF">APZ42_026634</name>
</gene>
<evidence type="ECO:0000313" key="8">
    <source>
        <dbReference type="EMBL" id="KZS09164.1"/>
    </source>
</evidence>
<dbReference type="InterPro" id="IPR015797">
    <property type="entry name" value="NUDIX_hydrolase-like_dom_sf"/>
</dbReference>
<dbReference type="EMBL" id="GDIP01242684">
    <property type="protein sequence ID" value="JAI80717.1"/>
    <property type="molecule type" value="Transcribed_RNA"/>
</dbReference>
<dbReference type="InterPro" id="IPR051325">
    <property type="entry name" value="Nudix_hydrolase_domain"/>
</dbReference>
<evidence type="ECO:0000256" key="2">
    <source>
        <dbReference type="ARBA" id="ARBA00018911"/>
    </source>
</evidence>
<protein>
    <recommendedName>
        <fullName evidence="2">Bis(5'-nucleosyl)-tetraphosphatase [asymmetrical]</fullName>
    </recommendedName>
    <alternativeName>
        <fullName evidence="5">Diadenosine 5',5'''-P1,P4-tetraphosphate asymmetrical hydrolase</fullName>
    </alternativeName>
</protein>
<evidence type="ECO:0000313" key="9">
    <source>
        <dbReference type="Proteomes" id="UP000076858"/>
    </source>
</evidence>
<reference evidence="7" key="2">
    <citation type="submission" date="2015-10" db="EMBL/GenBank/DDBJ databases">
        <authorList>
            <person name="Gilbert D.G."/>
        </authorList>
    </citation>
    <scope>NUCLEOTIDE SEQUENCE</scope>
</reference>
<dbReference type="EMBL" id="LRGB01002101">
    <property type="protein sequence ID" value="KZS09164.1"/>
    <property type="molecule type" value="Genomic_DNA"/>
</dbReference>
<comment type="similarity">
    <text evidence="1">Belongs to the Nudix hydrolase family.</text>
</comment>
<accession>A0A0P4Y2W4</accession>
<dbReference type="Proteomes" id="UP000076858">
    <property type="component" value="Unassembled WGS sequence"/>
</dbReference>
<dbReference type="PROSITE" id="PS51462">
    <property type="entry name" value="NUDIX"/>
    <property type="match status" value="1"/>
</dbReference>
<dbReference type="InterPro" id="IPR003565">
    <property type="entry name" value="Tetra_PHTase"/>
</dbReference>
<evidence type="ECO:0000313" key="7">
    <source>
        <dbReference type="EMBL" id="JAI80717.1"/>
    </source>
</evidence>
<dbReference type="STRING" id="35525.A0A0P4Y2W4"/>
<dbReference type="GO" id="GO:0006167">
    <property type="term" value="P:AMP biosynthetic process"/>
    <property type="evidence" value="ECO:0007669"/>
    <property type="project" value="TreeGrafter"/>
</dbReference>
<dbReference type="GO" id="GO:0004081">
    <property type="term" value="F:bis(5'-nucleosyl)-tetraphosphatase (asymmetrical) activity"/>
    <property type="evidence" value="ECO:0007669"/>
    <property type="project" value="TreeGrafter"/>
</dbReference>
<proteinExistence type="inferred from homology"/>
<name>A0A0P4Y2W4_9CRUS</name>
<dbReference type="InterPro" id="IPR000086">
    <property type="entry name" value="NUDIX_hydrolase_dom"/>
</dbReference>
<dbReference type="GO" id="GO:0006754">
    <property type="term" value="P:ATP biosynthetic process"/>
    <property type="evidence" value="ECO:0007669"/>
    <property type="project" value="TreeGrafter"/>
</dbReference>
<evidence type="ECO:0000259" key="6">
    <source>
        <dbReference type="PROSITE" id="PS51462"/>
    </source>
</evidence>
<dbReference type="PANTHER" id="PTHR21340:SF0">
    <property type="entry name" value="BIS(5'-NUCLEOSYL)-TETRAPHOSPHATASE [ASYMMETRICAL]"/>
    <property type="match status" value="1"/>
</dbReference>
<feature type="domain" description="Nudix hydrolase" evidence="6">
    <location>
        <begin position="2"/>
        <end position="134"/>
    </location>
</feature>
<dbReference type="AlphaFoldDB" id="A0A0P4Y2W4"/>
<organism evidence="7">
    <name type="scientific">Daphnia magna</name>
    <dbReference type="NCBI Taxonomy" id="35525"/>
    <lineage>
        <taxon>Eukaryota</taxon>
        <taxon>Metazoa</taxon>
        <taxon>Ecdysozoa</taxon>
        <taxon>Arthropoda</taxon>
        <taxon>Crustacea</taxon>
        <taxon>Branchiopoda</taxon>
        <taxon>Diplostraca</taxon>
        <taxon>Cladocera</taxon>
        <taxon>Anomopoda</taxon>
        <taxon>Daphniidae</taxon>
        <taxon>Daphnia</taxon>
    </lineage>
</organism>
<keyword evidence="9" id="KW-1185">Reference proteome</keyword>
<dbReference type="PROSITE" id="PS00893">
    <property type="entry name" value="NUDIX_BOX"/>
    <property type="match status" value="1"/>
</dbReference>
<dbReference type="Gene3D" id="3.90.79.10">
    <property type="entry name" value="Nucleoside Triphosphate Pyrophosphohydrolase"/>
    <property type="match status" value="1"/>
</dbReference>
<dbReference type="SUPFAM" id="SSF55811">
    <property type="entry name" value="Nudix"/>
    <property type="match status" value="1"/>
</dbReference>
<keyword evidence="3" id="KW-0547">Nucleotide-binding</keyword>
<dbReference type="PRINTS" id="PR01405">
    <property type="entry name" value="TETRPHPHTASE"/>
</dbReference>
<evidence type="ECO:0000256" key="5">
    <source>
        <dbReference type="ARBA" id="ARBA00032644"/>
    </source>
</evidence>
<reference evidence="8 9" key="3">
    <citation type="submission" date="2016-03" db="EMBL/GenBank/DDBJ databases">
        <title>EvidentialGene: Evidence-directed Construction of Genes on Genomes.</title>
        <authorList>
            <person name="Gilbert D.G."/>
            <person name="Choi J.-H."/>
            <person name="Mockaitis K."/>
            <person name="Colbourne J."/>
            <person name="Pfrender M."/>
        </authorList>
    </citation>
    <scope>NUCLEOTIDE SEQUENCE [LARGE SCALE GENOMIC DNA]</scope>
    <source>
        <strain evidence="8 9">Xinb3</strain>
        <tissue evidence="8">Complete organism</tissue>
    </source>
</reference>
<dbReference type="PANTHER" id="PTHR21340">
    <property type="entry name" value="DIADENOSINE 5,5-P1,P4-TETRAPHOSPHATE PYROPHOSPHOHYDROLASE MUTT"/>
    <property type="match status" value="1"/>
</dbReference>
<dbReference type="Pfam" id="PF00293">
    <property type="entry name" value="NUDIX"/>
    <property type="match status" value="1"/>
</dbReference>
<evidence type="ECO:0000256" key="4">
    <source>
        <dbReference type="ARBA" id="ARBA00022801"/>
    </source>
</evidence>
<dbReference type="CDD" id="cd03428">
    <property type="entry name" value="NUDIX_Ap4A_Nudt2"/>
    <property type="match status" value="1"/>
</dbReference>
<keyword evidence="4" id="KW-0378">Hydrolase</keyword>
<evidence type="ECO:0000256" key="3">
    <source>
        <dbReference type="ARBA" id="ARBA00022741"/>
    </source>
</evidence>